<feature type="non-terminal residue" evidence="8">
    <location>
        <position position="1"/>
    </location>
</feature>
<reference evidence="9" key="1">
    <citation type="submission" date="2016-04" db="EMBL/GenBank/DDBJ databases">
        <title>Cephalotus genome sequencing.</title>
        <authorList>
            <person name="Fukushima K."/>
            <person name="Hasebe M."/>
            <person name="Fang X."/>
        </authorList>
    </citation>
    <scope>NUCLEOTIDE SEQUENCE [LARGE SCALE GENOMIC DNA]</scope>
    <source>
        <strain evidence="9">cv. St1</strain>
    </source>
</reference>
<evidence type="ECO:0000256" key="2">
    <source>
        <dbReference type="ARBA" id="ARBA00022692"/>
    </source>
</evidence>
<dbReference type="STRING" id="3775.A0A1Q3BX66"/>
<comment type="caution">
    <text evidence="8">The sequence shown here is derived from an EMBL/GenBank/DDBJ whole genome shotgun (WGS) entry which is preliminary data.</text>
</comment>
<dbReference type="PANTHER" id="PTHR11562">
    <property type="entry name" value="CATION EFFLUX PROTEIN/ ZINC TRANSPORTER"/>
    <property type="match status" value="1"/>
</dbReference>
<dbReference type="Gene3D" id="1.20.1510.10">
    <property type="entry name" value="Cation efflux protein transmembrane domain"/>
    <property type="match status" value="1"/>
</dbReference>
<evidence type="ECO:0000256" key="5">
    <source>
        <dbReference type="ARBA" id="ARBA00023136"/>
    </source>
</evidence>
<sequence length="102" mass="11338">VKANSHAIITDATHLLTNVDGFSISLFTILALGWEATPHYSCRFSRLEVLGVVLSVQLILLIFGVLFYQAIDRILPKNSKVNGENMFTMASFGFFINLTMLT</sequence>
<proteinExistence type="predicted"/>
<evidence type="ECO:0000313" key="9">
    <source>
        <dbReference type="Proteomes" id="UP000187406"/>
    </source>
</evidence>
<dbReference type="PANTHER" id="PTHR11562:SF54">
    <property type="entry name" value="METAL TOLERANCE PROTEIN B"/>
    <property type="match status" value="1"/>
</dbReference>
<dbReference type="SUPFAM" id="SSF161111">
    <property type="entry name" value="Cation efflux protein transmembrane domain-like"/>
    <property type="match status" value="1"/>
</dbReference>
<feature type="transmembrane region" description="Helical" evidence="6">
    <location>
        <begin position="21"/>
        <end position="37"/>
    </location>
</feature>
<feature type="transmembrane region" description="Helical" evidence="6">
    <location>
        <begin position="49"/>
        <end position="71"/>
    </location>
</feature>
<protein>
    <submittedName>
        <fullName evidence="8">Cation_efflux domain-containing protein</fullName>
    </submittedName>
</protein>
<dbReference type="InterPro" id="IPR058533">
    <property type="entry name" value="Cation_efflux_TM"/>
</dbReference>
<dbReference type="InterPro" id="IPR050681">
    <property type="entry name" value="CDF/SLC30A"/>
</dbReference>
<dbReference type="GO" id="GO:0005773">
    <property type="term" value="C:vacuole"/>
    <property type="evidence" value="ECO:0007669"/>
    <property type="project" value="TreeGrafter"/>
</dbReference>
<dbReference type="InterPro" id="IPR027469">
    <property type="entry name" value="Cation_efflux_TMD_sf"/>
</dbReference>
<accession>A0A1Q3BX66</accession>
<dbReference type="Pfam" id="PF01545">
    <property type="entry name" value="Cation_efflux"/>
    <property type="match status" value="1"/>
</dbReference>
<keyword evidence="2 6" id="KW-0812">Transmembrane</keyword>
<keyword evidence="3" id="KW-0864">Zinc transport</keyword>
<evidence type="ECO:0000256" key="1">
    <source>
        <dbReference type="ARBA" id="ARBA00004141"/>
    </source>
</evidence>
<dbReference type="EMBL" id="BDDD01000999">
    <property type="protein sequence ID" value="GAV72393.1"/>
    <property type="molecule type" value="Genomic_DNA"/>
</dbReference>
<dbReference type="GO" id="GO:0005385">
    <property type="term" value="F:zinc ion transmembrane transporter activity"/>
    <property type="evidence" value="ECO:0007669"/>
    <property type="project" value="TreeGrafter"/>
</dbReference>
<keyword evidence="3" id="KW-0813">Transport</keyword>
<gene>
    <name evidence="8" type="ORF">CFOL_v3_15881</name>
</gene>
<dbReference type="InParanoid" id="A0A1Q3BX66"/>
<keyword evidence="9" id="KW-1185">Reference proteome</keyword>
<keyword evidence="3" id="KW-0406">Ion transport</keyword>
<feature type="domain" description="Cation efflux protein transmembrane" evidence="7">
    <location>
        <begin position="3"/>
        <end position="101"/>
    </location>
</feature>
<dbReference type="GO" id="GO:0005886">
    <property type="term" value="C:plasma membrane"/>
    <property type="evidence" value="ECO:0007669"/>
    <property type="project" value="TreeGrafter"/>
</dbReference>
<keyword evidence="5 6" id="KW-0472">Membrane</keyword>
<keyword evidence="4 6" id="KW-1133">Transmembrane helix</keyword>
<evidence type="ECO:0000313" key="8">
    <source>
        <dbReference type="EMBL" id="GAV72393.1"/>
    </source>
</evidence>
<keyword evidence="3" id="KW-0862">Zinc</keyword>
<comment type="subcellular location">
    <subcellularLocation>
        <location evidence="1">Membrane</location>
        <topology evidence="1">Multi-pass membrane protein</topology>
    </subcellularLocation>
</comment>
<organism evidence="8 9">
    <name type="scientific">Cephalotus follicularis</name>
    <name type="common">Albany pitcher plant</name>
    <dbReference type="NCBI Taxonomy" id="3775"/>
    <lineage>
        <taxon>Eukaryota</taxon>
        <taxon>Viridiplantae</taxon>
        <taxon>Streptophyta</taxon>
        <taxon>Embryophyta</taxon>
        <taxon>Tracheophyta</taxon>
        <taxon>Spermatophyta</taxon>
        <taxon>Magnoliopsida</taxon>
        <taxon>eudicotyledons</taxon>
        <taxon>Gunneridae</taxon>
        <taxon>Pentapetalae</taxon>
        <taxon>rosids</taxon>
        <taxon>fabids</taxon>
        <taxon>Oxalidales</taxon>
        <taxon>Cephalotaceae</taxon>
        <taxon>Cephalotus</taxon>
    </lineage>
</organism>
<dbReference type="OrthoDB" id="9944568at2759"/>
<dbReference type="AlphaFoldDB" id="A0A1Q3BX66"/>
<name>A0A1Q3BX66_CEPFO</name>
<evidence type="ECO:0000256" key="3">
    <source>
        <dbReference type="ARBA" id="ARBA00022906"/>
    </source>
</evidence>
<dbReference type="Proteomes" id="UP000187406">
    <property type="component" value="Unassembled WGS sequence"/>
</dbReference>
<evidence type="ECO:0000256" key="6">
    <source>
        <dbReference type="SAM" id="Phobius"/>
    </source>
</evidence>
<evidence type="ECO:0000259" key="7">
    <source>
        <dbReference type="Pfam" id="PF01545"/>
    </source>
</evidence>
<evidence type="ECO:0000256" key="4">
    <source>
        <dbReference type="ARBA" id="ARBA00022989"/>
    </source>
</evidence>